<dbReference type="RefSeq" id="WP_207040748.1">
    <property type="nucleotide sequence ID" value="NZ_JAFLNC010000001.1"/>
</dbReference>
<protein>
    <submittedName>
        <fullName evidence="8">Acyl-CoA/acyl-ACP dehydrogenase</fullName>
    </submittedName>
</protein>
<dbReference type="Pfam" id="PF02771">
    <property type="entry name" value="Acyl-CoA_dh_N"/>
    <property type="match status" value="1"/>
</dbReference>
<comment type="similarity">
    <text evidence="2">Belongs to the acyl-CoA dehydrogenase family.</text>
</comment>
<accession>A0ABS3F0I2</accession>
<gene>
    <name evidence="8" type="ORF">J0X12_00220</name>
</gene>
<keyword evidence="9" id="KW-1185">Reference proteome</keyword>
<dbReference type="Gene3D" id="1.10.540.10">
    <property type="entry name" value="Acyl-CoA dehydrogenase/oxidase, N-terminal domain"/>
    <property type="match status" value="1"/>
</dbReference>
<evidence type="ECO:0000256" key="2">
    <source>
        <dbReference type="ARBA" id="ARBA00009347"/>
    </source>
</evidence>
<dbReference type="InterPro" id="IPR009075">
    <property type="entry name" value="AcylCo_DH/oxidase_C"/>
</dbReference>
<keyword evidence="4" id="KW-0274">FAD</keyword>
<dbReference type="SUPFAM" id="SSF47203">
    <property type="entry name" value="Acyl-CoA dehydrogenase C-terminal domain-like"/>
    <property type="match status" value="1"/>
</dbReference>
<dbReference type="Pfam" id="PF00441">
    <property type="entry name" value="Acyl-CoA_dh_1"/>
    <property type="match status" value="1"/>
</dbReference>
<evidence type="ECO:0000256" key="3">
    <source>
        <dbReference type="ARBA" id="ARBA00022630"/>
    </source>
</evidence>
<comment type="cofactor">
    <cofactor evidence="1">
        <name>FAD</name>
        <dbReference type="ChEBI" id="CHEBI:57692"/>
    </cofactor>
</comment>
<organism evidence="8 9">
    <name type="scientific">Sneathiella sedimenti</name>
    <dbReference type="NCBI Taxonomy" id="2816034"/>
    <lineage>
        <taxon>Bacteria</taxon>
        <taxon>Pseudomonadati</taxon>
        <taxon>Pseudomonadota</taxon>
        <taxon>Alphaproteobacteria</taxon>
        <taxon>Sneathiellales</taxon>
        <taxon>Sneathiellaceae</taxon>
        <taxon>Sneathiella</taxon>
    </lineage>
</organism>
<evidence type="ECO:0000256" key="1">
    <source>
        <dbReference type="ARBA" id="ARBA00001974"/>
    </source>
</evidence>
<dbReference type="PANTHER" id="PTHR43884:SF20">
    <property type="entry name" value="ACYL-COA DEHYDROGENASE FADE28"/>
    <property type="match status" value="1"/>
</dbReference>
<feature type="domain" description="Acyl-CoA dehydrogenase/oxidase C-terminal" evidence="6">
    <location>
        <begin position="211"/>
        <end position="355"/>
    </location>
</feature>
<evidence type="ECO:0000313" key="8">
    <source>
        <dbReference type="EMBL" id="MBO0332016.1"/>
    </source>
</evidence>
<feature type="domain" description="Acyl-CoA dehydrogenase/oxidase N-terminal" evidence="7">
    <location>
        <begin position="6"/>
        <end position="118"/>
    </location>
</feature>
<dbReference type="Gene3D" id="1.20.140.10">
    <property type="entry name" value="Butyryl-CoA Dehydrogenase, subunit A, domain 3"/>
    <property type="match status" value="1"/>
</dbReference>
<name>A0ABS3F0I2_9PROT</name>
<evidence type="ECO:0000259" key="7">
    <source>
        <dbReference type="Pfam" id="PF02771"/>
    </source>
</evidence>
<dbReference type="InterPro" id="IPR037069">
    <property type="entry name" value="AcylCoA_DH/ox_N_sf"/>
</dbReference>
<dbReference type="InterPro" id="IPR013786">
    <property type="entry name" value="AcylCoA_DH/ox_N"/>
</dbReference>
<keyword evidence="5" id="KW-0560">Oxidoreductase</keyword>
<proteinExistence type="inferred from homology"/>
<dbReference type="EMBL" id="JAFLNC010000001">
    <property type="protein sequence ID" value="MBO0332016.1"/>
    <property type="molecule type" value="Genomic_DNA"/>
</dbReference>
<keyword evidence="3" id="KW-0285">Flavoprotein</keyword>
<sequence>MEFGLSQEQLLIQDSFRGTLERLVTLDSIRTISNDSQAMDNDLWKHLVELGLPGLLVEEEDGGTGLSLFDAAVVAIELGRSMAPVPFVATAVMAPLALKLAGSTAQRKAWLPEIASGKTIVGMALADSVTGAGRGTAVTAANNRLKGRAPFTLDAAEADVLIMSDAENNLYLVRADASGLERVQTPTIDGTRPLCEIMLEDVAAEPLEGNGKDHLAEIINAGRIILAAESFGASEEMLRRAVDYAKERRQFDRVIGSFQAVKHLCAEMAAELQPCQSLIWYAAYAFDRLPEEAQLSGLLAKSHMDEIGRFVARTATEVHGGMGYTDLMGLHFWFKRIGFNRAQLGTPEKLRALAADLQGLTNTSAIPRQTAAAR</sequence>
<dbReference type="Proteomes" id="UP000664761">
    <property type="component" value="Unassembled WGS sequence"/>
</dbReference>
<evidence type="ECO:0000259" key="6">
    <source>
        <dbReference type="Pfam" id="PF00441"/>
    </source>
</evidence>
<evidence type="ECO:0000313" key="9">
    <source>
        <dbReference type="Proteomes" id="UP000664761"/>
    </source>
</evidence>
<evidence type="ECO:0000256" key="5">
    <source>
        <dbReference type="ARBA" id="ARBA00023002"/>
    </source>
</evidence>
<comment type="caution">
    <text evidence="8">The sequence shown here is derived from an EMBL/GenBank/DDBJ whole genome shotgun (WGS) entry which is preliminary data.</text>
</comment>
<dbReference type="CDD" id="cd00567">
    <property type="entry name" value="ACAD"/>
    <property type="match status" value="1"/>
</dbReference>
<dbReference type="InterPro" id="IPR036250">
    <property type="entry name" value="AcylCo_DH-like_C"/>
</dbReference>
<dbReference type="PANTHER" id="PTHR43884">
    <property type="entry name" value="ACYL-COA DEHYDROGENASE"/>
    <property type="match status" value="1"/>
</dbReference>
<dbReference type="InterPro" id="IPR009100">
    <property type="entry name" value="AcylCoA_DH/oxidase_NM_dom_sf"/>
</dbReference>
<reference evidence="8 9" key="1">
    <citation type="submission" date="2021-03" db="EMBL/GenBank/DDBJ databases">
        <title>Sneathiella sp. CAU 1612 isolated from Kang Won-do.</title>
        <authorList>
            <person name="Kim W."/>
        </authorList>
    </citation>
    <scope>NUCLEOTIDE SEQUENCE [LARGE SCALE GENOMIC DNA]</scope>
    <source>
        <strain evidence="8 9">CAU 1612</strain>
    </source>
</reference>
<dbReference type="SUPFAM" id="SSF56645">
    <property type="entry name" value="Acyl-CoA dehydrogenase NM domain-like"/>
    <property type="match status" value="1"/>
</dbReference>
<evidence type="ECO:0000256" key="4">
    <source>
        <dbReference type="ARBA" id="ARBA00022827"/>
    </source>
</evidence>